<feature type="transmembrane region" description="Helical" evidence="5">
    <location>
        <begin position="6"/>
        <end position="22"/>
    </location>
</feature>
<dbReference type="STRING" id="449.LHA_2504"/>
<dbReference type="KEGG" id="lha:LHA_2504"/>
<keyword evidence="6" id="KW-0808">Transferase</keyword>
<evidence type="ECO:0000313" key="7">
    <source>
        <dbReference type="Proteomes" id="UP000032803"/>
    </source>
</evidence>
<keyword evidence="4 5" id="KW-0472">Membrane</keyword>
<evidence type="ECO:0000256" key="3">
    <source>
        <dbReference type="ARBA" id="ARBA00022989"/>
    </source>
</evidence>
<comment type="subcellular location">
    <subcellularLocation>
        <location evidence="1">Membrane</location>
    </subcellularLocation>
</comment>
<dbReference type="EMBL" id="LN681225">
    <property type="protein sequence ID" value="CEK11514.1"/>
    <property type="molecule type" value="Genomic_DNA"/>
</dbReference>
<dbReference type="InterPro" id="IPR023352">
    <property type="entry name" value="MAPEG-like_dom_sf"/>
</dbReference>
<dbReference type="SUPFAM" id="SSF161084">
    <property type="entry name" value="MAPEG domain-like"/>
    <property type="match status" value="1"/>
</dbReference>
<dbReference type="PANTHER" id="PTHR35814">
    <property type="match status" value="1"/>
</dbReference>
<dbReference type="PATRIC" id="fig|449.7.peg.1112"/>
<evidence type="ECO:0000256" key="2">
    <source>
        <dbReference type="ARBA" id="ARBA00022692"/>
    </source>
</evidence>
<accession>A0A0A8UXP3</accession>
<reference evidence="7" key="1">
    <citation type="submission" date="2014-09" db="EMBL/GenBank/DDBJ databases">
        <authorList>
            <person name="Gomez-Valero L."/>
        </authorList>
    </citation>
    <scope>NUCLEOTIDE SEQUENCE [LARGE SCALE GENOMIC DNA]</scope>
    <source>
        <strain evidence="7">ATCC35250</strain>
    </source>
</reference>
<keyword evidence="3 5" id="KW-1133">Transmembrane helix</keyword>
<proteinExistence type="predicted"/>
<name>A0A0A8UXP3_LEGHA</name>
<evidence type="ECO:0000256" key="5">
    <source>
        <dbReference type="SAM" id="Phobius"/>
    </source>
</evidence>
<sequence>MVTSLYAAILGIVLIILSIKTIQARRKFGVAIGDSNNLQMKRFMRAQANFTEYTPTYLILLGYAELNGLPIWAINFFGILFLMGRIIHAYSLLKHEAYDPAGKLLLYPKWRIIAMTCTFIAIGLLSITILFQVAIMLTNNIQ</sequence>
<evidence type="ECO:0000256" key="4">
    <source>
        <dbReference type="ARBA" id="ARBA00023136"/>
    </source>
</evidence>
<dbReference type="OrthoDB" id="8537976at2"/>
<organism evidence="6 7">
    <name type="scientific">Legionella hackeliae</name>
    <dbReference type="NCBI Taxonomy" id="449"/>
    <lineage>
        <taxon>Bacteria</taxon>
        <taxon>Pseudomonadati</taxon>
        <taxon>Pseudomonadota</taxon>
        <taxon>Gammaproteobacteria</taxon>
        <taxon>Legionellales</taxon>
        <taxon>Legionellaceae</taxon>
        <taxon>Legionella</taxon>
    </lineage>
</organism>
<gene>
    <name evidence="6" type="ORF">LHA_2504</name>
</gene>
<protein>
    <submittedName>
        <fullName evidence="6">Putative glutathione S-transferase</fullName>
    </submittedName>
</protein>
<dbReference type="Gene3D" id="1.20.120.550">
    <property type="entry name" value="Membrane associated eicosanoid/glutathione metabolism-like domain"/>
    <property type="match status" value="1"/>
</dbReference>
<dbReference type="AlphaFoldDB" id="A0A0A8UXP3"/>
<keyword evidence="7" id="KW-1185">Reference proteome</keyword>
<evidence type="ECO:0000313" key="6">
    <source>
        <dbReference type="EMBL" id="CEK11514.1"/>
    </source>
</evidence>
<dbReference type="Proteomes" id="UP000032803">
    <property type="component" value="Chromosome I"/>
</dbReference>
<dbReference type="InterPro" id="IPR001129">
    <property type="entry name" value="Membr-assoc_MAPEG"/>
</dbReference>
<dbReference type="HOGENOM" id="CLU_134926_1_0_6"/>
<dbReference type="GO" id="GO:0016020">
    <property type="term" value="C:membrane"/>
    <property type="evidence" value="ECO:0007669"/>
    <property type="project" value="UniProtKB-SubCell"/>
</dbReference>
<dbReference type="PANTHER" id="PTHR35814:SF1">
    <property type="entry name" value="GLUTATHIONE S-TRANSFERASE-RELATED"/>
    <property type="match status" value="1"/>
</dbReference>
<dbReference type="Pfam" id="PF01124">
    <property type="entry name" value="MAPEG"/>
    <property type="match status" value="1"/>
</dbReference>
<feature type="transmembrane region" description="Helical" evidence="5">
    <location>
        <begin position="112"/>
        <end position="137"/>
    </location>
</feature>
<evidence type="ECO:0000256" key="1">
    <source>
        <dbReference type="ARBA" id="ARBA00004370"/>
    </source>
</evidence>
<feature type="transmembrane region" description="Helical" evidence="5">
    <location>
        <begin position="69"/>
        <end position="91"/>
    </location>
</feature>
<keyword evidence="2 5" id="KW-0812">Transmembrane</keyword>
<dbReference type="GO" id="GO:0016740">
    <property type="term" value="F:transferase activity"/>
    <property type="evidence" value="ECO:0007669"/>
    <property type="project" value="UniProtKB-KW"/>
</dbReference>
<dbReference type="RefSeq" id="WP_052673704.1">
    <property type="nucleotide sequence ID" value="NZ_LN681225.1"/>
</dbReference>